<comment type="caution">
    <text evidence="3">The sequence shown here is derived from an EMBL/GenBank/DDBJ whole genome shotgun (WGS) entry which is preliminary data.</text>
</comment>
<keyword evidence="1" id="KW-1133">Transmembrane helix</keyword>
<gene>
    <name evidence="3" type="ORF">DFR37_11650</name>
</gene>
<dbReference type="AlphaFoldDB" id="A0A366H153"/>
<feature type="transmembrane region" description="Helical" evidence="1">
    <location>
        <begin position="12"/>
        <end position="29"/>
    </location>
</feature>
<dbReference type="Pfam" id="PF16963">
    <property type="entry name" value="PelD_GGDEF"/>
    <property type="match status" value="1"/>
</dbReference>
<keyword evidence="1" id="KW-0472">Membrane</keyword>
<keyword evidence="4" id="KW-1185">Reference proteome</keyword>
<organism evidence="3 4">
    <name type="scientific">Eoetvoesiella caeni</name>
    <dbReference type="NCBI Taxonomy" id="645616"/>
    <lineage>
        <taxon>Bacteria</taxon>
        <taxon>Pseudomonadati</taxon>
        <taxon>Pseudomonadota</taxon>
        <taxon>Betaproteobacteria</taxon>
        <taxon>Burkholderiales</taxon>
        <taxon>Alcaligenaceae</taxon>
        <taxon>Eoetvoesiella</taxon>
    </lineage>
</organism>
<dbReference type="Proteomes" id="UP000253628">
    <property type="component" value="Unassembled WGS sequence"/>
</dbReference>
<feature type="transmembrane region" description="Helical" evidence="1">
    <location>
        <begin position="83"/>
        <end position="106"/>
    </location>
</feature>
<feature type="transmembrane region" description="Helical" evidence="1">
    <location>
        <begin position="35"/>
        <end position="52"/>
    </location>
</feature>
<evidence type="ECO:0000259" key="2">
    <source>
        <dbReference type="Pfam" id="PF16963"/>
    </source>
</evidence>
<feature type="transmembrane region" description="Helical" evidence="1">
    <location>
        <begin position="59"/>
        <end position="77"/>
    </location>
</feature>
<reference evidence="3 4" key="1">
    <citation type="submission" date="2018-06" db="EMBL/GenBank/DDBJ databases">
        <title>Genomic Encyclopedia of Type Strains, Phase IV (KMG-IV): sequencing the most valuable type-strain genomes for metagenomic binning, comparative biology and taxonomic classification.</title>
        <authorList>
            <person name="Goeker M."/>
        </authorList>
    </citation>
    <scope>NUCLEOTIDE SEQUENCE [LARGE SCALE GENOMIC DNA]</scope>
    <source>
        <strain evidence="3 4">DSM 25520</strain>
    </source>
</reference>
<dbReference type="SUPFAM" id="SSF55781">
    <property type="entry name" value="GAF domain-like"/>
    <property type="match status" value="1"/>
</dbReference>
<dbReference type="Gene3D" id="3.30.450.40">
    <property type="match status" value="1"/>
</dbReference>
<feature type="domain" description="PelD GGDEF" evidence="2">
    <location>
        <begin position="304"/>
        <end position="427"/>
    </location>
</feature>
<dbReference type="InterPro" id="IPR031583">
    <property type="entry name" value="PelD_GGDEF"/>
</dbReference>
<dbReference type="InterPro" id="IPR029016">
    <property type="entry name" value="GAF-like_dom_sf"/>
</dbReference>
<evidence type="ECO:0000313" key="3">
    <source>
        <dbReference type="EMBL" id="RBP35613.1"/>
    </source>
</evidence>
<dbReference type="Gene3D" id="3.30.70.2880">
    <property type="match status" value="1"/>
</dbReference>
<dbReference type="InterPro" id="IPR038367">
    <property type="entry name" value="PelD_GGDEF_sf"/>
</dbReference>
<protein>
    <submittedName>
        <fullName evidence="3">GAF domain-containing protein</fullName>
    </submittedName>
</protein>
<accession>A0A366H153</accession>
<name>A0A366H153_9BURK</name>
<proteinExistence type="predicted"/>
<sequence length="431" mass="47455">MLAPAAARPSAILEVVIGMVVIVGICYAIRPADPILLGIGFPWIWLAATVFAVRYGASLGVLAGLCIAVAWALLYGTSGDAEFPTMLFVGGFAQLVITGHFCDVWANRMKRMQSAQDYLDDRLASLTNNHYLLRISHQNLERTLLTQPSTLRDAVRYLRDLPVSNAQDETLPNAQSMLEFAARSCQLGAASVFCVSGNGPKFRVVASVGESFALDADDPLVRECLEQRVLVHLRHIDNEESAYLACVPIISASQELMGILVVRLMPFLSLNFDNLQLLLVLLSYYADSIEQQEIVTSVQAGVSQCPYEFALEIGRLGHMQQISGVPSSLVALVFPHEPLAESLLNQVLRQHRALDLRWTFNTEHAQVLITLMPLTDENGISGYLLRLEDEFRKQFDTNLTEAHVAVHIGAIDANLATYGLEGILERCGYRA</sequence>
<dbReference type="EMBL" id="QNRQ01000016">
    <property type="protein sequence ID" value="RBP35613.1"/>
    <property type="molecule type" value="Genomic_DNA"/>
</dbReference>
<evidence type="ECO:0000256" key="1">
    <source>
        <dbReference type="SAM" id="Phobius"/>
    </source>
</evidence>
<keyword evidence="1" id="KW-0812">Transmembrane</keyword>
<evidence type="ECO:0000313" key="4">
    <source>
        <dbReference type="Proteomes" id="UP000253628"/>
    </source>
</evidence>